<dbReference type="Proteomes" id="UP000215335">
    <property type="component" value="Unassembled WGS sequence"/>
</dbReference>
<reference evidence="1 2" key="1">
    <citation type="journal article" date="2017" name="Curr. Biol.">
        <title>The Evolution of Venom by Co-option of Single-Copy Genes.</title>
        <authorList>
            <person name="Martinson E.O."/>
            <person name="Mrinalini"/>
            <person name="Kelkar Y.D."/>
            <person name="Chang C.H."/>
            <person name="Werren J.H."/>
        </authorList>
    </citation>
    <scope>NUCLEOTIDE SEQUENCE [LARGE SCALE GENOMIC DNA]</scope>
    <source>
        <strain evidence="1 2">Alberta</strain>
        <tissue evidence="1">Whole body</tissue>
    </source>
</reference>
<protein>
    <submittedName>
        <fullName evidence="1">Uncharacterized protein</fullName>
    </submittedName>
</protein>
<evidence type="ECO:0000313" key="1">
    <source>
        <dbReference type="EMBL" id="OXU30136.1"/>
    </source>
</evidence>
<organism evidence="1 2">
    <name type="scientific">Trichomalopsis sarcophagae</name>
    <dbReference type="NCBI Taxonomy" id="543379"/>
    <lineage>
        <taxon>Eukaryota</taxon>
        <taxon>Metazoa</taxon>
        <taxon>Ecdysozoa</taxon>
        <taxon>Arthropoda</taxon>
        <taxon>Hexapoda</taxon>
        <taxon>Insecta</taxon>
        <taxon>Pterygota</taxon>
        <taxon>Neoptera</taxon>
        <taxon>Endopterygota</taxon>
        <taxon>Hymenoptera</taxon>
        <taxon>Apocrita</taxon>
        <taxon>Proctotrupomorpha</taxon>
        <taxon>Chalcidoidea</taxon>
        <taxon>Pteromalidae</taxon>
        <taxon>Pteromalinae</taxon>
        <taxon>Trichomalopsis</taxon>
    </lineage>
</organism>
<proteinExistence type="predicted"/>
<comment type="caution">
    <text evidence="1">The sequence shown here is derived from an EMBL/GenBank/DDBJ whole genome shotgun (WGS) entry which is preliminary data.</text>
</comment>
<name>A0A232FH97_9HYME</name>
<dbReference type="EMBL" id="NNAY01000190">
    <property type="protein sequence ID" value="OXU30136.1"/>
    <property type="molecule type" value="Genomic_DNA"/>
</dbReference>
<dbReference type="AlphaFoldDB" id="A0A232FH97"/>
<sequence length="66" mass="6873">MASEGIFSSTKGAFPSGSGSKALRILLEMILGFRRCSGGLGAVGLRFVGNDFPDGGFLFRGEMQAV</sequence>
<accession>A0A232FH97</accession>
<keyword evidence="2" id="KW-1185">Reference proteome</keyword>
<evidence type="ECO:0000313" key="2">
    <source>
        <dbReference type="Proteomes" id="UP000215335"/>
    </source>
</evidence>
<gene>
    <name evidence="1" type="ORF">TSAR_016135</name>
</gene>